<evidence type="ECO:0000256" key="2">
    <source>
        <dbReference type="ARBA" id="ARBA00022692"/>
    </source>
</evidence>
<dbReference type="PANTHER" id="PTHR42861">
    <property type="entry name" value="CALCIUM-TRANSPORTING ATPASE"/>
    <property type="match status" value="1"/>
</dbReference>
<evidence type="ECO:0000256" key="5">
    <source>
        <dbReference type="ARBA" id="ARBA00023136"/>
    </source>
</evidence>
<keyword evidence="3" id="KW-1278">Translocase</keyword>
<proteinExistence type="predicted"/>
<name>A0ABR5IH22_9ACTN</name>
<dbReference type="Gene3D" id="3.40.1110.10">
    <property type="entry name" value="Calcium-transporting ATPase, cytoplasmic domain N"/>
    <property type="match status" value="1"/>
</dbReference>
<dbReference type="InterPro" id="IPR044492">
    <property type="entry name" value="P_typ_ATPase_HD_dom"/>
</dbReference>
<feature type="transmembrane region" description="Helical" evidence="7">
    <location>
        <begin position="52"/>
        <end position="85"/>
    </location>
</feature>
<keyword evidence="5 7" id="KW-0472">Membrane</keyword>
<dbReference type="InterPro" id="IPR023298">
    <property type="entry name" value="ATPase_P-typ_TM_dom_sf"/>
</dbReference>
<dbReference type="NCBIfam" id="TIGR01494">
    <property type="entry name" value="ATPase_P-type"/>
    <property type="match status" value="2"/>
</dbReference>
<dbReference type="SUPFAM" id="SSF56784">
    <property type="entry name" value="HAD-like"/>
    <property type="match status" value="1"/>
</dbReference>
<evidence type="ECO:0000256" key="7">
    <source>
        <dbReference type="SAM" id="Phobius"/>
    </source>
</evidence>
<evidence type="ECO:0000256" key="6">
    <source>
        <dbReference type="SAM" id="MobiDB-lite"/>
    </source>
</evidence>
<keyword evidence="4 7" id="KW-1133">Transmembrane helix</keyword>
<feature type="region of interest" description="Disordered" evidence="6">
    <location>
        <begin position="329"/>
        <end position="353"/>
    </location>
</feature>
<dbReference type="InterPro" id="IPR059000">
    <property type="entry name" value="ATPase_P-type_domA"/>
</dbReference>
<dbReference type="SUPFAM" id="SSF81665">
    <property type="entry name" value="Calcium ATPase, transmembrane domain M"/>
    <property type="match status" value="1"/>
</dbReference>
<evidence type="ECO:0000256" key="3">
    <source>
        <dbReference type="ARBA" id="ARBA00022967"/>
    </source>
</evidence>
<dbReference type="Gene3D" id="1.20.1110.10">
    <property type="entry name" value="Calcium-transporting ATPase, transmembrane domain"/>
    <property type="match status" value="1"/>
</dbReference>
<dbReference type="Pfam" id="PF00702">
    <property type="entry name" value="Hydrolase"/>
    <property type="match status" value="1"/>
</dbReference>
<dbReference type="SFLD" id="SFLDS00003">
    <property type="entry name" value="Haloacid_Dehalogenase"/>
    <property type="match status" value="1"/>
</dbReference>
<feature type="transmembrane region" description="Helical" evidence="7">
    <location>
        <begin position="251"/>
        <end position="276"/>
    </location>
</feature>
<dbReference type="SFLD" id="SFLDF00027">
    <property type="entry name" value="p-type_atpase"/>
    <property type="match status" value="1"/>
</dbReference>
<dbReference type="RefSeq" id="WP_049698076.1">
    <property type="nucleotide sequence ID" value="NZ_LDTZ01000014.1"/>
</dbReference>
<feature type="transmembrane region" description="Helical" evidence="7">
    <location>
        <begin position="220"/>
        <end position="239"/>
    </location>
</feature>
<feature type="transmembrane region" description="Helical" evidence="7">
    <location>
        <begin position="775"/>
        <end position="795"/>
    </location>
</feature>
<dbReference type="Gene3D" id="3.40.50.1000">
    <property type="entry name" value="HAD superfamily/HAD-like"/>
    <property type="match status" value="1"/>
</dbReference>
<evidence type="ECO:0000313" key="9">
    <source>
        <dbReference type="EMBL" id="KNA92873.1"/>
    </source>
</evidence>
<evidence type="ECO:0000256" key="4">
    <source>
        <dbReference type="ARBA" id="ARBA00022989"/>
    </source>
</evidence>
<keyword evidence="2 7" id="KW-0812">Transmembrane</keyword>
<feature type="transmembrane region" description="Helical" evidence="7">
    <location>
        <begin position="807"/>
        <end position="827"/>
    </location>
</feature>
<dbReference type="Gene3D" id="2.70.150.10">
    <property type="entry name" value="Calcium-transporting ATPase, cytoplasmic transduction domain A"/>
    <property type="match status" value="1"/>
</dbReference>
<feature type="transmembrane region" description="Helical" evidence="7">
    <location>
        <begin position="746"/>
        <end position="768"/>
    </location>
</feature>
<dbReference type="EMBL" id="LDTZ01000014">
    <property type="protein sequence ID" value="KNA92873.1"/>
    <property type="molecule type" value="Genomic_DNA"/>
</dbReference>
<feature type="transmembrane region" description="Helical" evidence="7">
    <location>
        <begin position="639"/>
        <end position="658"/>
    </location>
</feature>
<comment type="caution">
    <text evidence="9">The sequence shown here is derived from an EMBL/GenBank/DDBJ whole genome shotgun (WGS) entry which is preliminary data.</text>
</comment>
<evidence type="ECO:0000256" key="1">
    <source>
        <dbReference type="ARBA" id="ARBA00004651"/>
    </source>
</evidence>
<feature type="transmembrane region" description="Helical" evidence="7">
    <location>
        <begin position="704"/>
        <end position="726"/>
    </location>
</feature>
<reference evidence="9 10" key="1">
    <citation type="submission" date="2015-05" db="EMBL/GenBank/DDBJ databases">
        <title>Draft genome sequence of the bacterium Gordonia jacobaea a new member of the Gordonia genus.</title>
        <authorList>
            <person name="Jimenez-Galisteo G."/>
            <person name="Dominguez A."/>
            <person name="Munoz E."/>
            <person name="Vinas M."/>
        </authorList>
    </citation>
    <scope>NUCLEOTIDE SEQUENCE [LARGE SCALE GENOMIC DNA]</scope>
    <source>
        <strain evidence="10">mv1</strain>
    </source>
</reference>
<feature type="region of interest" description="Disordered" evidence="6">
    <location>
        <begin position="838"/>
        <end position="860"/>
    </location>
</feature>
<dbReference type="InterPro" id="IPR023214">
    <property type="entry name" value="HAD_sf"/>
</dbReference>
<dbReference type="SUPFAM" id="SSF81653">
    <property type="entry name" value="Calcium ATPase, transduction domain A"/>
    <property type="match status" value="1"/>
</dbReference>
<dbReference type="InterPro" id="IPR023299">
    <property type="entry name" value="ATPase_P-typ_cyto_dom_N"/>
</dbReference>
<keyword evidence="10" id="KW-1185">Reference proteome</keyword>
<sequence>MSEQSTAAPERGLTADEVAQRVADGKVNDMPDRSGRSVGDIIKANVFTRINAILGVLFAIVVFTGSLINGLFGLLIIANSGIGIIQEIRAKKTLDKLAIVGQAKPRVRRDGEVTEIPPNEVVLDDIIEIGAGDQIVVDGEVVESYVLDVDESLLTGEADPIDKSAGDKVLSGSFAVSGAGAYRATKVGADAYAAQLASEASKFTLVSSELRSGINQILRVITWLLIPAGLLTIVNQLFISNNGLRASLLGMVAALVPMVPEGLVLMMSIAFAVGVIRLGQRQCLVNELPAIEGLARVNIVCADKTGTLTENGMRVSELRIISDDGKVDDGKVDDGTAENGSGAGASSNRRTEAEQALAALAKNDRSPNASMQAVGEVYDDAPDWTTSAVEPFTSAKKWSGMSFVDADGNDAGNWVLGAPDVLLDDDSEPARVASDLGAQGLRILLLARLDVAVDTEPDAGSATPGRLTPVALVVLEQRVRSDARPTLDYFEEQDVAVKIISGDNARSVGAVAESLGLGSPDTSVDARDLPTEPNQLAHAVEDGVTFGRVRPDQKRAMVRALQSDGNNVAMTGDGVNDVLALKDADIGVAMGSGSSAARSVAQIVLLDNKFATLPYVVGEGRRVIGNIERVSNLFLTKTVYAVLLALFVGIAGLGAKLFGTPSISYPFQPIHVTIAAWFTIGIPAFILSLAPNNERARPGFVRRVLTQAVPNGIIVGLCAFVTYLIVNPGGSGNSLGGDSVELSPHQTQAATATLITLIAIAVYVLAVVARPYTWWKVLLIAVSAGAYVLIFSWPFTQHMFKLDSSNWQMNSVAFISAAVGIVAVEIMSRIGPRIIARHERERDDAEQTSLRAEKERSAQS</sequence>
<dbReference type="PROSITE" id="PS00154">
    <property type="entry name" value="ATPASE_E1_E2"/>
    <property type="match status" value="1"/>
</dbReference>
<protein>
    <submittedName>
        <fullName evidence="9">Metal ABC transporter ATPase</fullName>
    </submittedName>
</protein>
<dbReference type="Proteomes" id="UP000037247">
    <property type="component" value="Unassembled WGS sequence"/>
</dbReference>
<feature type="transmembrane region" description="Helical" evidence="7">
    <location>
        <begin position="670"/>
        <end position="692"/>
    </location>
</feature>
<accession>A0ABR5IH22</accession>
<organism evidence="9 10">
    <name type="scientific">Gordonia jacobaea</name>
    <dbReference type="NCBI Taxonomy" id="122202"/>
    <lineage>
        <taxon>Bacteria</taxon>
        <taxon>Bacillati</taxon>
        <taxon>Actinomycetota</taxon>
        <taxon>Actinomycetes</taxon>
        <taxon>Mycobacteriales</taxon>
        <taxon>Gordoniaceae</taxon>
        <taxon>Gordonia</taxon>
    </lineage>
</organism>
<gene>
    <name evidence="9" type="ORF">ABW18_04955</name>
</gene>
<feature type="domain" description="P-type ATPase A" evidence="8">
    <location>
        <begin position="104"/>
        <end position="199"/>
    </location>
</feature>
<evidence type="ECO:0000259" key="8">
    <source>
        <dbReference type="Pfam" id="PF00122"/>
    </source>
</evidence>
<dbReference type="PRINTS" id="PR00119">
    <property type="entry name" value="CATATPASE"/>
</dbReference>
<dbReference type="InterPro" id="IPR036412">
    <property type="entry name" value="HAD-like_sf"/>
</dbReference>
<dbReference type="InterPro" id="IPR018303">
    <property type="entry name" value="ATPase_P-typ_P_site"/>
</dbReference>
<dbReference type="InterPro" id="IPR001757">
    <property type="entry name" value="P_typ_ATPase"/>
</dbReference>
<evidence type="ECO:0000313" key="10">
    <source>
        <dbReference type="Proteomes" id="UP000037247"/>
    </source>
</evidence>
<dbReference type="Pfam" id="PF00122">
    <property type="entry name" value="E1-E2_ATPase"/>
    <property type="match status" value="1"/>
</dbReference>
<dbReference type="InterPro" id="IPR008250">
    <property type="entry name" value="ATPase_P-typ_transduc_dom_A_sf"/>
</dbReference>
<comment type="subcellular location">
    <subcellularLocation>
        <location evidence="1">Cell membrane</location>
        <topology evidence="1">Multi-pass membrane protein</topology>
    </subcellularLocation>
</comment>
<dbReference type="SFLD" id="SFLDG00002">
    <property type="entry name" value="C1.7:_P-type_atpase_like"/>
    <property type="match status" value="1"/>
</dbReference>
<dbReference type="SUPFAM" id="SSF81660">
    <property type="entry name" value="Metal cation-transporting ATPase, ATP-binding domain N"/>
    <property type="match status" value="1"/>
</dbReference>